<accession>A0A1F7RYJ0</accession>
<gene>
    <name evidence="2" type="ORF">A2W05_06980</name>
</gene>
<sequence length="202" mass="23219">MRKYLILTVWFVSLVPLLGCGKKDLQNKQQALEQKVSVLESKVAKLENLVKKPINENIPAKEVKKQEAKKTVEAKKAEQNLDDKNNKPTSFNFPEFKIEIKNFIIRIGTGNVAEYYGEVVNKGNKNINDLSLTTEFFDEFGNLIGGHSFPIKVIYANKERKFTNIDPIASGFKNIYKYNLKVKYVVYEGGQYQEGEEEKWTE</sequence>
<proteinExistence type="predicted"/>
<evidence type="ECO:0000313" key="3">
    <source>
        <dbReference type="Proteomes" id="UP000178797"/>
    </source>
</evidence>
<evidence type="ECO:0000256" key="1">
    <source>
        <dbReference type="SAM" id="Coils"/>
    </source>
</evidence>
<reference evidence="2 3" key="1">
    <citation type="journal article" date="2016" name="Nat. Commun.">
        <title>Thousands of microbial genomes shed light on interconnected biogeochemical processes in an aquifer system.</title>
        <authorList>
            <person name="Anantharaman K."/>
            <person name="Brown C.T."/>
            <person name="Hug L.A."/>
            <person name="Sharon I."/>
            <person name="Castelle C.J."/>
            <person name="Probst A.J."/>
            <person name="Thomas B.C."/>
            <person name="Singh A."/>
            <person name="Wilkins M.J."/>
            <person name="Karaoz U."/>
            <person name="Brodie E.L."/>
            <person name="Williams K.H."/>
            <person name="Hubbard S.S."/>
            <person name="Banfield J.F."/>
        </authorList>
    </citation>
    <scope>NUCLEOTIDE SEQUENCE [LARGE SCALE GENOMIC DNA]</scope>
</reference>
<dbReference type="Proteomes" id="UP000178797">
    <property type="component" value="Unassembled WGS sequence"/>
</dbReference>
<dbReference type="EMBL" id="MGDE01000082">
    <property type="protein sequence ID" value="OGL46619.1"/>
    <property type="molecule type" value="Genomic_DNA"/>
</dbReference>
<feature type="coiled-coil region" evidence="1">
    <location>
        <begin position="22"/>
        <end position="87"/>
    </location>
</feature>
<dbReference type="AlphaFoldDB" id="A0A1F7RYJ0"/>
<keyword evidence="1" id="KW-0175">Coiled coil</keyword>
<name>A0A1F7RYJ0_9BACT</name>
<comment type="caution">
    <text evidence="2">The sequence shown here is derived from an EMBL/GenBank/DDBJ whole genome shotgun (WGS) entry which is preliminary data.</text>
</comment>
<protein>
    <submittedName>
        <fullName evidence="2">Uncharacterized protein</fullName>
    </submittedName>
</protein>
<organism evidence="2 3">
    <name type="scientific">Candidatus Schekmanbacteria bacterium RBG_16_38_10</name>
    <dbReference type="NCBI Taxonomy" id="1817879"/>
    <lineage>
        <taxon>Bacteria</taxon>
        <taxon>Candidatus Schekmaniibacteriota</taxon>
    </lineage>
</organism>
<evidence type="ECO:0000313" key="2">
    <source>
        <dbReference type="EMBL" id="OGL46619.1"/>
    </source>
</evidence>